<accession>A0A7R8D0J8</accession>
<sequence length="225" mass="25537">MTCSDEIPNKSSIISSMQNDEKSIDNVQNSTTEDELHSPTPFLEEGMINTEESSSKVNSPSETEGPNIVISVTEPEYIEQEDLVPQETSSPKSPKNTHEEEAKGVDDIKEEIIELLNRSDWISAIRLFRQNRSILTMEVEGNCISDEEDVGYLLDIYCVHLTEISDASSIYVMTIKEEDLSKKCSHWMDSSVQLLSAVKTLEKELVIIKKKSAKKHKLRWTFYTT</sequence>
<dbReference type="OrthoDB" id="6287725at2759"/>
<keyword evidence="3" id="KW-1185">Reference proteome</keyword>
<gene>
    <name evidence="2" type="ORF">LSAA_10470</name>
</gene>
<evidence type="ECO:0000313" key="2">
    <source>
        <dbReference type="EMBL" id="CAF2959790.1"/>
    </source>
</evidence>
<dbReference type="AlphaFoldDB" id="A0A7R8D0J8"/>
<protein>
    <submittedName>
        <fullName evidence="2">TAF3</fullName>
    </submittedName>
</protein>
<dbReference type="EMBL" id="HG994584">
    <property type="protein sequence ID" value="CAF2959790.1"/>
    <property type="molecule type" value="Genomic_DNA"/>
</dbReference>
<evidence type="ECO:0000313" key="3">
    <source>
        <dbReference type="Proteomes" id="UP000675881"/>
    </source>
</evidence>
<feature type="compositionally biased region" description="Polar residues" evidence="1">
    <location>
        <begin position="1"/>
        <end position="18"/>
    </location>
</feature>
<proteinExistence type="predicted"/>
<name>A0A7R8D0J8_LEPSM</name>
<dbReference type="Proteomes" id="UP000675881">
    <property type="component" value="Chromosome 5"/>
</dbReference>
<organism evidence="2 3">
    <name type="scientific">Lepeophtheirus salmonis</name>
    <name type="common">Salmon louse</name>
    <name type="synonym">Caligus salmonis</name>
    <dbReference type="NCBI Taxonomy" id="72036"/>
    <lineage>
        <taxon>Eukaryota</taxon>
        <taxon>Metazoa</taxon>
        <taxon>Ecdysozoa</taxon>
        <taxon>Arthropoda</taxon>
        <taxon>Crustacea</taxon>
        <taxon>Multicrustacea</taxon>
        <taxon>Hexanauplia</taxon>
        <taxon>Copepoda</taxon>
        <taxon>Siphonostomatoida</taxon>
        <taxon>Caligidae</taxon>
        <taxon>Lepeophtheirus</taxon>
    </lineage>
</organism>
<feature type="compositionally biased region" description="Polar residues" evidence="1">
    <location>
        <begin position="50"/>
        <end position="64"/>
    </location>
</feature>
<feature type="region of interest" description="Disordered" evidence="1">
    <location>
        <begin position="1"/>
        <end position="104"/>
    </location>
</feature>
<reference evidence="2" key="1">
    <citation type="submission" date="2021-02" db="EMBL/GenBank/DDBJ databases">
        <authorList>
            <person name="Bekaert M."/>
        </authorList>
    </citation>
    <scope>NUCLEOTIDE SEQUENCE</scope>
    <source>
        <strain evidence="2">IoA-00</strain>
    </source>
</reference>
<evidence type="ECO:0000256" key="1">
    <source>
        <dbReference type="SAM" id="MobiDB-lite"/>
    </source>
</evidence>